<evidence type="ECO:0000256" key="7">
    <source>
        <dbReference type="ARBA" id="ARBA00022989"/>
    </source>
</evidence>
<dbReference type="EC" id="2.4.2.42" evidence="11"/>
<accession>V5H5Q9</accession>
<dbReference type="InterPro" id="IPR029044">
    <property type="entry name" value="Nucleotide-diphossugar_trans"/>
</dbReference>
<feature type="non-terminal residue" evidence="14">
    <location>
        <position position="276"/>
    </location>
</feature>
<dbReference type="PANTHER" id="PTHR46012:SF2">
    <property type="entry name" value="IP22168P"/>
    <property type="match status" value="1"/>
</dbReference>
<feature type="transmembrane region" description="Helical" evidence="13">
    <location>
        <begin position="6"/>
        <end position="24"/>
    </location>
</feature>
<proteinExistence type="evidence at transcript level"/>
<dbReference type="GO" id="GO:0016266">
    <property type="term" value="P:protein O-linked glycosylation via N-acetyl-galactosamine"/>
    <property type="evidence" value="ECO:0007669"/>
    <property type="project" value="TreeGrafter"/>
</dbReference>
<evidence type="ECO:0000256" key="8">
    <source>
        <dbReference type="ARBA" id="ARBA00023136"/>
    </source>
</evidence>
<keyword evidence="8 13" id="KW-0472">Membrane</keyword>
<evidence type="ECO:0000256" key="4">
    <source>
        <dbReference type="ARBA" id="ARBA00022679"/>
    </source>
</evidence>
<keyword evidence="6" id="KW-0735">Signal-anchor</keyword>
<keyword evidence="5 13" id="KW-0812">Transmembrane</keyword>
<evidence type="ECO:0000256" key="10">
    <source>
        <dbReference type="ARBA" id="ARBA00037301"/>
    </source>
</evidence>
<evidence type="ECO:0000256" key="12">
    <source>
        <dbReference type="ARBA" id="ARBA00049181"/>
    </source>
</evidence>
<dbReference type="GO" id="GO:0016020">
    <property type="term" value="C:membrane"/>
    <property type="evidence" value="ECO:0007669"/>
    <property type="project" value="UniProtKB-SubCell"/>
</dbReference>
<dbReference type="InterPro" id="IPR002495">
    <property type="entry name" value="Glyco_trans_8"/>
</dbReference>
<protein>
    <recommendedName>
        <fullName evidence="11">UDP-D-xylose:beta-D-glucoside alpha-1,3-D-xylosyltransferase</fullName>
        <ecNumber evidence="11">2.4.2.42</ecNumber>
    </recommendedName>
</protein>
<name>V5H5Q9_IXORI</name>
<evidence type="ECO:0000256" key="13">
    <source>
        <dbReference type="SAM" id="Phobius"/>
    </source>
</evidence>
<keyword evidence="9" id="KW-0325">Glycoprotein</keyword>
<sequence length="276" mass="32071">MSRQIWFLRCLLGLLVAVIIVFLITHNRVPRWTCGSSCRSQTSETVEPRGLAESRIPVTMVVVTCGDRFEVTMANLKSAVAFSRAPLRLLLFADAENIQRLDDTIKDWPANVLERTTYELRLVRPPKGPDMIKECNFQRIFLPSLLPHEDAVLYVDSDVVFVHPVEDLWSYFGQMNDQHLTLMISDVEDTSLNPYFNRTRDMPRYKRYGLNSGVMLMNLTRMRHFGLEAILMGLFDEYQNDLVYRDQDLLNVVFHVHPEKVLLGACRWNFMHVACW</sequence>
<comment type="similarity">
    <text evidence="2">Belongs to the glycosyltransferase 8 family.</text>
</comment>
<keyword evidence="4 14" id="KW-0808">Transferase</keyword>
<keyword evidence="7 13" id="KW-1133">Transmembrane helix</keyword>
<organism evidence="14">
    <name type="scientific">Ixodes ricinus</name>
    <name type="common">Common tick</name>
    <name type="synonym">Acarus ricinus</name>
    <dbReference type="NCBI Taxonomy" id="34613"/>
    <lineage>
        <taxon>Eukaryota</taxon>
        <taxon>Metazoa</taxon>
        <taxon>Ecdysozoa</taxon>
        <taxon>Arthropoda</taxon>
        <taxon>Chelicerata</taxon>
        <taxon>Arachnida</taxon>
        <taxon>Acari</taxon>
        <taxon>Parasitiformes</taxon>
        <taxon>Ixodida</taxon>
        <taxon>Ixodoidea</taxon>
        <taxon>Ixodidae</taxon>
        <taxon>Ixodinae</taxon>
        <taxon>Ixodes</taxon>
    </lineage>
</organism>
<evidence type="ECO:0000256" key="2">
    <source>
        <dbReference type="ARBA" id="ARBA00006351"/>
    </source>
</evidence>
<dbReference type="EMBL" id="GANP01012129">
    <property type="protein sequence ID" value="JAB72339.1"/>
    <property type="molecule type" value="mRNA"/>
</dbReference>
<dbReference type="AlphaFoldDB" id="V5H5Q9"/>
<evidence type="ECO:0000256" key="1">
    <source>
        <dbReference type="ARBA" id="ARBA00004606"/>
    </source>
</evidence>
<dbReference type="GO" id="GO:0140563">
    <property type="term" value="F:UDP-D-xylose:beta-D-glucoside alpha-1,3-D-xylosyltransferase activity"/>
    <property type="evidence" value="ECO:0007669"/>
    <property type="project" value="UniProtKB-EC"/>
</dbReference>
<evidence type="ECO:0000256" key="3">
    <source>
        <dbReference type="ARBA" id="ARBA00022676"/>
    </source>
</evidence>
<comment type="catalytic activity">
    <reaction evidence="12">
        <text>3-O-(beta-D-glucosyl)-L-seryl-[EGF-like domain protein] + UDP-alpha-D-xylose = 3-O-[alpha-D-xylosyl-(1-&gt;3)-beta-D-glucosyl]-L-seryl-[EGF-like domain protein] + UDP + H(+)</text>
        <dbReference type="Rhea" id="RHEA:56064"/>
        <dbReference type="Rhea" id="RHEA-COMP:14610"/>
        <dbReference type="Rhea" id="RHEA-COMP:14611"/>
        <dbReference type="ChEBI" id="CHEBI:15378"/>
        <dbReference type="ChEBI" id="CHEBI:57632"/>
        <dbReference type="ChEBI" id="CHEBI:58223"/>
        <dbReference type="ChEBI" id="CHEBI:140575"/>
        <dbReference type="ChEBI" id="CHEBI:140576"/>
        <dbReference type="EC" id="2.4.2.42"/>
    </reaction>
</comment>
<reference evidence="14" key="1">
    <citation type="journal article" date="2015" name="Sci. Rep.">
        <title>Tissue- and time-dependent transcription in Ixodes ricinus salivary glands and midguts when blood feeding on the vertebrate host.</title>
        <authorList>
            <person name="Kotsyfakis M."/>
            <person name="Schwarz A."/>
            <person name="Erhart J."/>
            <person name="Ribeiro J.M."/>
        </authorList>
    </citation>
    <scope>NUCLEOTIDE SEQUENCE</scope>
    <source>
        <tissue evidence="14">Salivary gland and midgut</tissue>
    </source>
</reference>
<dbReference type="InterPro" id="IPR051993">
    <property type="entry name" value="Glycosyltransferase_8"/>
</dbReference>
<keyword evidence="3" id="KW-0328">Glycosyltransferase</keyword>
<comment type="subcellular location">
    <subcellularLocation>
        <location evidence="1">Membrane</location>
        <topology evidence="1">Single-pass type II membrane protein</topology>
    </subcellularLocation>
</comment>
<evidence type="ECO:0000256" key="6">
    <source>
        <dbReference type="ARBA" id="ARBA00022968"/>
    </source>
</evidence>
<evidence type="ECO:0000313" key="14">
    <source>
        <dbReference type="EMBL" id="JAB72339.1"/>
    </source>
</evidence>
<dbReference type="SUPFAM" id="SSF53448">
    <property type="entry name" value="Nucleotide-diphospho-sugar transferases"/>
    <property type="match status" value="1"/>
</dbReference>
<comment type="function">
    <text evidence="10">Glycosyltransferase which elongates the O-linked glucose attached to EGF-like repeats in the extracellular domain of Notch proteins by catalyzing the addition of xylose.</text>
</comment>
<dbReference type="Pfam" id="PF01501">
    <property type="entry name" value="Glyco_transf_8"/>
    <property type="match status" value="1"/>
</dbReference>
<dbReference type="Gene3D" id="3.90.550.10">
    <property type="entry name" value="Spore Coat Polysaccharide Biosynthesis Protein SpsA, Chain A"/>
    <property type="match status" value="1"/>
</dbReference>
<evidence type="ECO:0000256" key="5">
    <source>
        <dbReference type="ARBA" id="ARBA00022692"/>
    </source>
</evidence>
<evidence type="ECO:0000256" key="11">
    <source>
        <dbReference type="ARBA" id="ARBA00038854"/>
    </source>
</evidence>
<evidence type="ECO:0000256" key="9">
    <source>
        <dbReference type="ARBA" id="ARBA00023180"/>
    </source>
</evidence>
<dbReference type="PANTHER" id="PTHR46012">
    <property type="entry name" value="IP22168P"/>
    <property type="match status" value="1"/>
</dbReference>